<accession>A0AAW3ZM24</accession>
<organism evidence="2 3">
    <name type="scientific">Pseudomarimonas arenosa</name>
    <dbReference type="NCBI Taxonomy" id="2774145"/>
    <lineage>
        <taxon>Bacteria</taxon>
        <taxon>Pseudomonadati</taxon>
        <taxon>Pseudomonadota</taxon>
        <taxon>Gammaproteobacteria</taxon>
        <taxon>Lysobacterales</taxon>
        <taxon>Lysobacteraceae</taxon>
        <taxon>Pseudomarimonas</taxon>
    </lineage>
</organism>
<sequence>MGNRLATAASLYLRQHGEDPVDWWPWSEEALHTAERSGRPILLSIGYSACHWCHVMAHESFADPAVAELINANFVAIKVDREERPDLDRNYQLAHQALNRRAGGWPLTAFLDPLLRLPFFIGTYFPPNAAHGLPAFSDLLSKLATWYGEHRKDWSVEVRGLADFLQQHGVDPAEQGPLHRGPIDAAAAGLLAAVDWQHGGRQGAPKFPAHSELAWGLGRLPRWQRDASTDPLDALPIDVLAQQSALNALLRGEQREGGAPEHALFSMARIVDSGLQDHIGGGFFRYCADADWNLPHFEKMLYDNAQWLSNLAEAQQVVPSKLWRDAALGVVRWLQEEMSLPEGGFASALDADSEGGEGASYVWTQQEWRACLGGDAGWMAEIYGLDRDANAGNEHWHLRRRLGEQGLSELAARLQLDESQLRKRMEQLKRGLRLQRGQRPAPQRDEKCLTAANGLLLRGLVQAARAFDRSDWLELAVELCDQVSRRVRDGSRLRALDYPQQRGGPGFLDDYAALLLGLIELLQARFQPLLLEWAIELAESLLRDFEHLEVGGFWFSAHDQVETVHRGKPVFDDAAPAGNALAARGLQQLGSLLAEPRYIRAAERSLRSAWSSLSQAPDGCCSMLQVLQAHLRPPPVLIARLANVSEHQRWHRALQQAEQQRFDVYRLPAADSLLPTALESKRWLSGGRVYWCEGVRCLPRFDNPVALLSAMDRFAENASG</sequence>
<dbReference type="RefSeq" id="WP_192030015.1">
    <property type="nucleotide sequence ID" value="NZ_JACYTR010000026.1"/>
</dbReference>
<dbReference type="AlphaFoldDB" id="A0AAW3ZM24"/>
<keyword evidence="3" id="KW-1185">Reference proteome</keyword>
<name>A0AAW3ZM24_9GAMM</name>
<gene>
    <name evidence="2" type="ORF">IFO71_12690</name>
</gene>
<dbReference type="PANTHER" id="PTHR42899:SF1">
    <property type="entry name" value="SPERMATOGENESIS-ASSOCIATED PROTEIN 20"/>
    <property type="match status" value="1"/>
</dbReference>
<dbReference type="EMBL" id="JACYTR010000026">
    <property type="protein sequence ID" value="MBD8526594.1"/>
    <property type="molecule type" value="Genomic_DNA"/>
</dbReference>
<dbReference type="Proteomes" id="UP000613768">
    <property type="component" value="Unassembled WGS sequence"/>
</dbReference>
<comment type="caution">
    <text evidence="2">The sequence shown here is derived from an EMBL/GenBank/DDBJ whole genome shotgun (WGS) entry which is preliminary data.</text>
</comment>
<dbReference type="SUPFAM" id="SSF52833">
    <property type="entry name" value="Thioredoxin-like"/>
    <property type="match status" value="1"/>
</dbReference>
<evidence type="ECO:0000313" key="2">
    <source>
        <dbReference type="EMBL" id="MBD8526594.1"/>
    </source>
</evidence>
<dbReference type="PIRSF" id="PIRSF006402">
    <property type="entry name" value="UCP006402_thioredoxin"/>
    <property type="match status" value="1"/>
</dbReference>
<dbReference type="InterPro" id="IPR024705">
    <property type="entry name" value="Ssp411"/>
</dbReference>
<reference evidence="2 3" key="1">
    <citation type="submission" date="2020-09" db="EMBL/GenBank/DDBJ databases">
        <title>Pseudoxanthomonas sp. CAU 1598 isolated from sand of Yaerae Beach.</title>
        <authorList>
            <person name="Kim W."/>
        </authorList>
    </citation>
    <scope>NUCLEOTIDE SEQUENCE [LARGE SCALE GENOMIC DNA]</scope>
    <source>
        <strain evidence="2 3">CAU 1598</strain>
    </source>
</reference>
<dbReference type="InterPro" id="IPR004879">
    <property type="entry name" value="Ssp411-like_TRX"/>
</dbReference>
<dbReference type="Gene3D" id="3.40.30.10">
    <property type="entry name" value="Glutaredoxin"/>
    <property type="match status" value="1"/>
</dbReference>
<dbReference type="CDD" id="cd02955">
    <property type="entry name" value="SSP411"/>
    <property type="match status" value="1"/>
</dbReference>
<dbReference type="Pfam" id="PF03190">
    <property type="entry name" value="Thioredox_DsbH"/>
    <property type="match status" value="1"/>
</dbReference>
<evidence type="ECO:0000259" key="1">
    <source>
        <dbReference type="Pfam" id="PF03190"/>
    </source>
</evidence>
<dbReference type="InterPro" id="IPR036249">
    <property type="entry name" value="Thioredoxin-like_sf"/>
</dbReference>
<protein>
    <submittedName>
        <fullName evidence="2">Thioredoxin domain-containing protein</fullName>
    </submittedName>
</protein>
<proteinExistence type="predicted"/>
<dbReference type="InterPro" id="IPR008928">
    <property type="entry name" value="6-hairpin_glycosidase_sf"/>
</dbReference>
<dbReference type="GO" id="GO:0005975">
    <property type="term" value="P:carbohydrate metabolic process"/>
    <property type="evidence" value="ECO:0007669"/>
    <property type="project" value="InterPro"/>
</dbReference>
<dbReference type="SUPFAM" id="SSF48208">
    <property type="entry name" value="Six-hairpin glycosidases"/>
    <property type="match status" value="1"/>
</dbReference>
<dbReference type="PANTHER" id="PTHR42899">
    <property type="entry name" value="SPERMATOGENESIS-ASSOCIATED PROTEIN 20"/>
    <property type="match status" value="1"/>
</dbReference>
<feature type="domain" description="Spermatogenesis-associated protein 20-like TRX" evidence="1">
    <location>
        <begin position="3"/>
        <end position="161"/>
    </location>
</feature>
<evidence type="ECO:0000313" key="3">
    <source>
        <dbReference type="Proteomes" id="UP000613768"/>
    </source>
</evidence>